<keyword evidence="1" id="KW-0813">Transport</keyword>
<gene>
    <name evidence="2" type="primary">ABCG34</name>
    <name evidence="2" type="ORF">KSP39_PZI016263</name>
</gene>
<organism evidence="2 3">
    <name type="scientific">Platanthera zijinensis</name>
    <dbReference type="NCBI Taxonomy" id="2320716"/>
    <lineage>
        <taxon>Eukaryota</taxon>
        <taxon>Viridiplantae</taxon>
        <taxon>Streptophyta</taxon>
        <taxon>Embryophyta</taxon>
        <taxon>Tracheophyta</taxon>
        <taxon>Spermatophyta</taxon>
        <taxon>Magnoliopsida</taxon>
        <taxon>Liliopsida</taxon>
        <taxon>Asparagales</taxon>
        <taxon>Orchidaceae</taxon>
        <taxon>Orchidoideae</taxon>
        <taxon>Orchideae</taxon>
        <taxon>Orchidinae</taxon>
        <taxon>Platanthera</taxon>
    </lineage>
</organism>
<dbReference type="Proteomes" id="UP001418222">
    <property type="component" value="Unassembled WGS sequence"/>
</dbReference>
<proteinExistence type="predicted"/>
<comment type="caution">
    <text evidence="2">The sequence shown here is derived from an EMBL/GenBank/DDBJ whole genome shotgun (WGS) entry which is preliminary data.</text>
</comment>
<dbReference type="EMBL" id="JBBWWQ010000014">
    <property type="protein sequence ID" value="KAK8930910.1"/>
    <property type="molecule type" value="Genomic_DNA"/>
</dbReference>
<dbReference type="PANTHER" id="PTHR19241">
    <property type="entry name" value="ATP-BINDING CASSETTE TRANSPORTER"/>
    <property type="match status" value="1"/>
</dbReference>
<protein>
    <submittedName>
        <fullName evidence="2">ABC transporter G family member 34</fullName>
    </submittedName>
</protein>
<evidence type="ECO:0000256" key="1">
    <source>
        <dbReference type="ARBA" id="ARBA00022448"/>
    </source>
</evidence>
<accession>A0AAP0G0X7</accession>
<name>A0AAP0G0X7_9ASPA</name>
<dbReference type="AlphaFoldDB" id="A0AAP0G0X7"/>
<reference evidence="2 3" key="1">
    <citation type="journal article" date="2022" name="Nat. Plants">
        <title>Genomes of leafy and leafless Platanthera orchids illuminate the evolution of mycoheterotrophy.</title>
        <authorList>
            <person name="Li M.H."/>
            <person name="Liu K.W."/>
            <person name="Li Z."/>
            <person name="Lu H.C."/>
            <person name="Ye Q.L."/>
            <person name="Zhang D."/>
            <person name="Wang J.Y."/>
            <person name="Li Y.F."/>
            <person name="Zhong Z.M."/>
            <person name="Liu X."/>
            <person name="Yu X."/>
            <person name="Liu D.K."/>
            <person name="Tu X.D."/>
            <person name="Liu B."/>
            <person name="Hao Y."/>
            <person name="Liao X.Y."/>
            <person name="Jiang Y.T."/>
            <person name="Sun W.H."/>
            <person name="Chen J."/>
            <person name="Chen Y.Q."/>
            <person name="Ai Y."/>
            <person name="Zhai J.W."/>
            <person name="Wu S.S."/>
            <person name="Zhou Z."/>
            <person name="Hsiao Y.Y."/>
            <person name="Wu W.L."/>
            <person name="Chen Y.Y."/>
            <person name="Lin Y.F."/>
            <person name="Hsu J.L."/>
            <person name="Li C.Y."/>
            <person name="Wang Z.W."/>
            <person name="Zhao X."/>
            <person name="Zhong W.Y."/>
            <person name="Ma X.K."/>
            <person name="Ma L."/>
            <person name="Huang J."/>
            <person name="Chen G.Z."/>
            <person name="Huang M.Z."/>
            <person name="Huang L."/>
            <person name="Peng D.H."/>
            <person name="Luo Y.B."/>
            <person name="Zou S.Q."/>
            <person name="Chen S.P."/>
            <person name="Lan S."/>
            <person name="Tsai W.C."/>
            <person name="Van de Peer Y."/>
            <person name="Liu Z.J."/>
        </authorList>
    </citation>
    <scope>NUCLEOTIDE SEQUENCE [LARGE SCALE GENOMIC DNA]</scope>
    <source>
        <strain evidence="2">Lor287</strain>
    </source>
</reference>
<evidence type="ECO:0000313" key="2">
    <source>
        <dbReference type="EMBL" id="KAK8930910.1"/>
    </source>
</evidence>
<keyword evidence="3" id="KW-1185">Reference proteome</keyword>
<evidence type="ECO:0000313" key="3">
    <source>
        <dbReference type="Proteomes" id="UP001418222"/>
    </source>
</evidence>
<sequence>MKFLNFPQRTTYISQHDIHISEMTVRETFDFSGHCMGVGTRYKLMTEISRRESDAGIRPDPEIDAFMKVIVVEKKNSSLATDYVLQV</sequence>